<feature type="domain" description="Longin" evidence="10">
    <location>
        <begin position="6"/>
        <end position="119"/>
    </location>
</feature>
<evidence type="ECO:0000256" key="7">
    <source>
        <dbReference type="ARBA" id="ARBA00024173"/>
    </source>
</evidence>
<reference evidence="11" key="1">
    <citation type="submission" date="2022-01" db="EMBL/GenBank/DDBJ databases">
        <authorList>
            <person name="King R."/>
        </authorList>
    </citation>
    <scope>NUCLEOTIDE SEQUENCE</scope>
</reference>
<comment type="similarity">
    <text evidence="3">Belongs to the synaptobrevin family.</text>
</comment>
<dbReference type="PANTHER" id="PTHR45837">
    <property type="entry name" value="VESICLE-TRAFFICKING PROTEIN SEC22B"/>
    <property type="match status" value="1"/>
</dbReference>
<feature type="transmembrane region" description="Helical" evidence="9">
    <location>
        <begin position="252"/>
        <end position="269"/>
    </location>
</feature>
<evidence type="ECO:0000313" key="12">
    <source>
        <dbReference type="Proteomes" id="UP001152798"/>
    </source>
</evidence>
<evidence type="ECO:0000256" key="8">
    <source>
        <dbReference type="ARBA" id="ARBA00024188"/>
    </source>
</evidence>
<dbReference type="Pfam" id="PF13774">
    <property type="entry name" value="Longin"/>
    <property type="match status" value="1"/>
</dbReference>
<evidence type="ECO:0000256" key="9">
    <source>
        <dbReference type="SAM" id="Phobius"/>
    </source>
</evidence>
<evidence type="ECO:0000256" key="5">
    <source>
        <dbReference type="ARBA" id="ARBA00023054"/>
    </source>
</evidence>
<dbReference type="GO" id="GO:0006888">
    <property type="term" value="P:endoplasmic reticulum to Golgi vesicle-mediated transport"/>
    <property type="evidence" value="ECO:0007669"/>
    <property type="project" value="InterPro"/>
</dbReference>
<keyword evidence="6 9" id="KW-0472">Membrane</keyword>
<evidence type="ECO:0000259" key="10">
    <source>
        <dbReference type="PROSITE" id="PS50859"/>
    </source>
</evidence>
<proteinExistence type="inferred from homology"/>
<feature type="transmembrane region" description="Helical" evidence="9">
    <location>
        <begin position="187"/>
        <end position="207"/>
    </location>
</feature>
<dbReference type="SMART" id="SM01270">
    <property type="entry name" value="Longin"/>
    <property type="match status" value="1"/>
</dbReference>
<dbReference type="GO" id="GO:0006890">
    <property type="term" value="P:retrograde vesicle-mediated transport, Golgi to endoplasmic reticulum"/>
    <property type="evidence" value="ECO:0007669"/>
    <property type="project" value="InterPro"/>
</dbReference>
<keyword evidence="9" id="KW-0812">Transmembrane</keyword>
<evidence type="ECO:0000256" key="1">
    <source>
        <dbReference type="ARBA" id="ARBA00004163"/>
    </source>
</evidence>
<dbReference type="GO" id="GO:0005789">
    <property type="term" value="C:endoplasmic reticulum membrane"/>
    <property type="evidence" value="ECO:0007669"/>
    <property type="project" value="UniProtKB-SubCell"/>
</dbReference>
<dbReference type="InterPro" id="IPR011012">
    <property type="entry name" value="Longin-like_dom_sf"/>
</dbReference>
<dbReference type="Proteomes" id="UP001152798">
    <property type="component" value="Chromosome 7"/>
</dbReference>
<name>A0A9P0HSG9_NEZVI</name>
<dbReference type="Pfam" id="PF25970">
    <property type="entry name" value="SEC22a_C"/>
    <property type="match status" value="1"/>
</dbReference>
<keyword evidence="4" id="KW-0653">Protein transport</keyword>
<comment type="subcellular location">
    <subcellularLocation>
        <location evidence="1">Endoplasmic reticulum membrane</location>
        <topology evidence="1">Single-pass type IV membrane protein</topology>
    </subcellularLocation>
    <subcellularLocation>
        <location evidence="8">Golgi apparatus</location>
        <location evidence="8">cis-Golgi network membrane</location>
    </subcellularLocation>
    <subcellularLocation>
        <location evidence="2">Melanosome</location>
    </subcellularLocation>
</comment>
<comment type="function">
    <text evidence="7">SNARE involved in targeting and fusion of ER-derived transport vesicles with the Golgi complex as well as Golgi-derived retrograde transport vesicles with the ER.</text>
</comment>
<evidence type="ECO:0000256" key="6">
    <source>
        <dbReference type="ARBA" id="ARBA00023136"/>
    </source>
</evidence>
<dbReference type="AlphaFoldDB" id="A0A9P0HSG9"/>
<dbReference type="GO" id="GO:0005484">
    <property type="term" value="F:SNAP receptor activity"/>
    <property type="evidence" value="ECO:0007669"/>
    <property type="project" value="InterPro"/>
</dbReference>
<gene>
    <name evidence="11" type="ORF">NEZAVI_LOCUS15797</name>
</gene>
<sequence>MIIYAQIVRTNDGLPLSANTDFNDVLNQSIKDSKKYVKMLAYKSPQLPEKCSLYLGNVSIYLTSCLGISYVVMTEPHYPPALAYSFLKELMIEFAQRYNQSRVEIARRPYEFIEFDNVIHKTRLAFNKPQNLMSRLNLADVETELRLRPPRQLSLADIEPVRNGYRPKPALHLGVGPPPKLQPISPFAWVAMLLSFLLILLGFYRGISALQVSTLEEFDGPSPIHGLVYLLESFFRIYQLYLLTYNSKYRTVESWASAVVLLLCIFFLWELRDPSQHAVFVVSTLLTLAATHFRELQPILPDYHV</sequence>
<organism evidence="11 12">
    <name type="scientific">Nezara viridula</name>
    <name type="common">Southern green stink bug</name>
    <name type="synonym">Cimex viridulus</name>
    <dbReference type="NCBI Taxonomy" id="85310"/>
    <lineage>
        <taxon>Eukaryota</taxon>
        <taxon>Metazoa</taxon>
        <taxon>Ecdysozoa</taxon>
        <taxon>Arthropoda</taxon>
        <taxon>Hexapoda</taxon>
        <taxon>Insecta</taxon>
        <taxon>Pterygota</taxon>
        <taxon>Neoptera</taxon>
        <taxon>Paraneoptera</taxon>
        <taxon>Hemiptera</taxon>
        <taxon>Heteroptera</taxon>
        <taxon>Panheteroptera</taxon>
        <taxon>Pentatomomorpha</taxon>
        <taxon>Pentatomoidea</taxon>
        <taxon>Pentatomidae</taxon>
        <taxon>Pentatominae</taxon>
        <taxon>Nezara</taxon>
    </lineage>
</organism>
<evidence type="ECO:0000313" key="11">
    <source>
        <dbReference type="EMBL" id="CAH1408226.1"/>
    </source>
</evidence>
<dbReference type="EMBL" id="OV725083">
    <property type="protein sequence ID" value="CAH1408226.1"/>
    <property type="molecule type" value="Genomic_DNA"/>
</dbReference>
<evidence type="ECO:0000256" key="4">
    <source>
        <dbReference type="ARBA" id="ARBA00022927"/>
    </source>
</evidence>
<dbReference type="InterPro" id="IPR010908">
    <property type="entry name" value="Longin_dom"/>
</dbReference>
<keyword evidence="5" id="KW-0175">Coiled coil</keyword>
<dbReference type="GO" id="GO:0015031">
    <property type="term" value="P:protein transport"/>
    <property type="evidence" value="ECO:0007669"/>
    <property type="project" value="UniProtKB-KW"/>
</dbReference>
<dbReference type="OrthoDB" id="1719357at2759"/>
<dbReference type="SUPFAM" id="SSF64356">
    <property type="entry name" value="SNARE-like"/>
    <property type="match status" value="1"/>
</dbReference>
<keyword evidence="12" id="KW-1185">Reference proteome</keyword>
<dbReference type="InterPro" id="IPR059071">
    <property type="entry name" value="SEC22a-c_C"/>
</dbReference>
<dbReference type="CDD" id="cd14824">
    <property type="entry name" value="Longin"/>
    <property type="match status" value="1"/>
</dbReference>
<keyword evidence="9" id="KW-1133">Transmembrane helix</keyword>
<evidence type="ECO:0000256" key="2">
    <source>
        <dbReference type="ARBA" id="ARBA00004223"/>
    </source>
</evidence>
<dbReference type="PROSITE" id="PS50859">
    <property type="entry name" value="LONGIN"/>
    <property type="match status" value="1"/>
</dbReference>
<accession>A0A9P0HSG9</accession>
<evidence type="ECO:0000256" key="3">
    <source>
        <dbReference type="ARBA" id="ARBA00008025"/>
    </source>
</evidence>
<keyword evidence="4" id="KW-0813">Transport</keyword>
<dbReference type="GO" id="GO:0005794">
    <property type="term" value="C:Golgi apparatus"/>
    <property type="evidence" value="ECO:0007669"/>
    <property type="project" value="UniProtKB-SubCell"/>
</dbReference>
<dbReference type="Gene3D" id="3.30.450.50">
    <property type="entry name" value="Longin domain"/>
    <property type="match status" value="1"/>
</dbReference>
<protein>
    <recommendedName>
        <fullName evidence="10">Longin domain-containing protein</fullName>
    </recommendedName>
</protein>
<dbReference type="InterPro" id="IPR044565">
    <property type="entry name" value="Sec22"/>
</dbReference>